<evidence type="ECO:0000256" key="2">
    <source>
        <dbReference type="SAM" id="SignalP"/>
    </source>
</evidence>
<keyword evidence="4" id="KW-1185">Reference proteome</keyword>
<feature type="region of interest" description="Disordered" evidence="1">
    <location>
        <begin position="43"/>
        <end position="68"/>
    </location>
</feature>
<accession>A0A380SX69</accession>
<feature type="signal peptide" evidence="2">
    <location>
        <begin position="1"/>
        <end position="21"/>
    </location>
</feature>
<organism evidence="3 4">
    <name type="scientific">Pseudomonas wadenswilerensis</name>
    <dbReference type="NCBI Taxonomy" id="1785161"/>
    <lineage>
        <taxon>Bacteria</taxon>
        <taxon>Pseudomonadati</taxon>
        <taxon>Pseudomonadota</taxon>
        <taxon>Gammaproteobacteria</taxon>
        <taxon>Pseudomonadales</taxon>
        <taxon>Pseudomonadaceae</taxon>
        <taxon>Pseudomonas</taxon>
    </lineage>
</organism>
<proteinExistence type="predicted"/>
<evidence type="ECO:0000256" key="1">
    <source>
        <dbReference type="SAM" id="MobiDB-lite"/>
    </source>
</evidence>
<protein>
    <recommendedName>
        <fullName evidence="5">Secreted protein</fullName>
    </recommendedName>
</protein>
<feature type="compositionally biased region" description="Basic and acidic residues" evidence="1">
    <location>
        <begin position="43"/>
        <end position="57"/>
    </location>
</feature>
<keyword evidence="2" id="KW-0732">Signal</keyword>
<feature type="compositionally biased region" description="Polar residues" evidence="1">
    <location>
        <begin position="59"/>
        <end position="68"/>
    </location>
</feature>
<dbReference type="EMBL" id="UIDD01000004">
    <property type="protein sequence ID" value="SUQ61871.1"/>
    <property type="molecule type" value="Genomic_DNA"/>
</dbReference>
<sequence>MSLNKYVLMAVLALGSSAALAEGGAERSKQFWENFRLSQEQIHGKKDQAVAKSDAQKPDTASRQVAKE</sequence>
<dbReference type="Proteomes" id="UP000255177">
    <property type="component" value="Unassembled WGS sequence"/>
</dbReference>
<evidence type="ECO:0008006" key="5">
    <source>
        <dbReference type="Google" id="ProtNLM"/>
    </source>
</evidence>
<feature type="chain" id="PRO_5016756132" description="Secreted protein" evidence="2">
    <location>
        <begin position="22"/>
        <end position="68"/>
    </location>
</feature>
<evidence type="ECO:0000313" key="3">
    <source>
        <dbReference type="EMBL" id="SUQ61871.1"/>
    </source>
</evidence>
<gene>
    <name evidence="3" type="ORF">CCOS864_01296</name>
</gene>
<evidence type="ECO:0000313" key="4">
    <source>
        <dbReference type="Proteomes" id="UP000255177"/>
    </source>
</evidence>
<dbReference type="AlphaFoldDB" id="A0A380SX69"/>
<reference evidence="4" key="1">
    <citation type="submission" date="2018-07" db="EMBL/GenBank/DDBJ databases">
        <authorList>
            <person name="Blom J."/>
        </authorList>
    </citation>
    <scope>NUCLEOTIDE SEQUENCE [LARGE SCALE GENOMIC DNA]</scope>
    <source>
        <strain evidence="4">CCOS 864</strain>
    </source>
</reference>
<name>A0A380SX69_9PSED</name>
<dbReference type="RefSeq" id="WP_115085580.1">
    <property type="nucleotide sequence ID" value="NZ_CBCSFG010000006.1"/>
</dbReference>